<organism evidence="2 3">
    <name type="scientific">Pricia mediterranea</name>
    <dbReference type="NCBI Taxonomy" id="3076079"/>
    <lineage>
        <taxon>Bacteria</taxon>
        <taxon>Pseudomonadati</taxon>
        <taxon>Bacteroidota</taxon>
        <taxon>Flavobacteriia</taxon>
        <taxon>Flavobacteriales</taxon>
        <taxon>Flavobacteriaceae</taxon>
        <taxon>Pricia</taxon>
    </lineage>
</organism>
<sequence>MKNLPLMLLLNLLLISASSCQDTVKKLETTEEADLKGTWVYSQPAEEKIGFSMTVDGEEIDTQPEDRGEDYFYLVFDGKDNLIEYKIVFGFRSKYSVEKDTLYINQRPVYRIAELTSDNLTLKYLEETKTITYSKTKDDLPDIPIMN</sequence>
<dbReference type="Proteomes" id="UP001250656">
    <property type="component" value="Unassembled WGS sequence"/>
</dbReference>
<keyword evidence="3" id="KW-1185">Reference proteome</keyword>
<comment type="caution">
    <text evidence="2">The sequence shown here is derived from an EMBL/GenBank/DDBJ whole genome shotgun (WGS) entry which is preliminary data.</text>
</comment>
<reference evidence="2 3" key="1">
    <citation type="submission" date="2023-09" db="EMBL/GenBank/DDBJ databases">
        <title>Novel taxa isolated from Blanes Bay.</title>
        <authorList>
            <person name="Rey-Velasco X."/>
            <person name="Lucena T."/>
        </authorList>
    </citation>
    <scope>NUCLEOTIDE SEQUENCE [LARGE SCALE GENOMIC DNA]</scope>
    <source>
        <strain evidence="2 3">S334</strain>
    </source>
</reference>
<evidence type="ECO:0008006" key="4">
    <source>
        <dbReference type="Google" id="ProtNLM"/>
    </source>
</evidence>
<evidence type="ECO:0000256" key="1">
    <source>
        <dbReference type="SAM" id="SignalP"/>
    </source>
</evidence>
<gene>
    <name evidence="2" type="ORF">RQM65_07370</name>
</gene>
<protein>
    <recommendedName>
        <fullName evidence="4">Lipocalin-like domain-containing protein</fullName>
    </recommendedName>
</protein>
<evidence type="ECO:0000313" key="3">
    <source>
        <dbReference type="Proteomes" id="UP001250656"/>
    </source>
</evidence>
<feature type="chain" id="PRO_5045253428" description="Lipocalin-like domain-containing protein" evidence="1">
    <location>
        <begin position="22"/>
        <end position="147"/>
    </location>
</feature>
<dbReference type="RefSeq" id="WP_314013818.1">
    <property type="nucleotide sequence ID" value="NZ_JAVTTP010000001.1"/>
</dbReference>
<name>A0ABU3L5U4_9FLAO</name>
<evidence type="ECO:0000313" key="2">
    <source>
        <dbReference type="EMBL" id="MDT7828477.1"/>
    </source>
</evidence>
<accession>A0ABU3L5U4</accession>
<proteinExistence type="predicted"/>
<dbReference type="PROSITE" id="PS51257">
    <property type="entry name" value="PROKAR_LIPOPROTEIN"/>
    <property type="match status" value="1"/>
</dbReference>
<dbReference type="EMBL" id="JAVTTP010000001">
    <property type="protein sequence ID" value="MDT7828477.1"/>
    <property type="molecule type" value="Genomic_DNA"/>
</dbReference>
<feature type="signal peptide" evidence="1">
    <location>
        <begin position="1"/>
        <end position="21"/>
    </location>
</feature>
<keyword evidence="1" id="KW-0732">Signal</keyword>